<feature type="non-terminal residue" evidence="2">
    <location>
        <position position="1"/>
    </location>
</feature>
<dbReference type="Proteomes" id="UP000054538">
    <property type="component" value="Unassembled WGS sequence"/>
</dbReference>
<dbReference type="OrthoDB" id="2653408at2759"/>
<sequence length="92" mass="10758">GYTEDSILSKVITHLEQHPLFQVTEGFVYVKGHHGSTLLCILCVLHDRQSMTGVIIKQAHTILGHFRSQRTVDYICRWYWWPQLGKEVEKFC</sequence>
<dbReference type="HOGENOM" id="CLU_2419075_0_0_1"/>
<accession>A0A0D0D1P2</accession>
<dbReference type="InParanoid" id="A0A0D0D1P2"/>
<dbReference type="InterPro" id="IPR041588">
    <property type="entry name" value="Integrase_H2C2"/>
</dbReference>
<protein>
    <recommendedName>
        <fullName evidence="1">Integrase zinc-binding domain-containing protein</fullName>
    </recommendedName>
</protein>
<proteinExistence type="predicted"/>
<name>A0A0D0D1P2_9AGAM</name>
<dbReference type="EMBL" id="KN825700">
    <property type="protein sequence ID" value="KIK81968.1"/>
    <property type="molecule type" value="Genomic_DNA"/>
</dbReference>
<evidence type="ECO:0000313" key="2">
    <source>
        <dbReference type="EMBL" id="KIK81968.1"/>
    </source>
</evidence>
<evidence type="ECO:0000259" key="1">
    <source>
        <dbReference type="Pfam" id="PF17921"/>
    </source>
</evidence>
<dbReference type="Pfam" id="PF17921">
    <property type="entry name" value="Integrase_H2C2"/>
    <property type="match status" value="1"/>
</dbReference>
<organism evidence="2 3">
    <name type="scientific">Paxillus rubicundulus Ve08.2h10</name>
    <dbReference type="NCBI Taxonomy" id="930991"/>
    <lineage>
        <taxon>Eukaryota</taxon>
        <taxon>Fungi</taxon>
        <taxon>Dikarya</taxon>
        <taxon>Basidiomycota</taxon>
        <taxon>Agaricomycotina</taxon>
        <taxon>Agaricomycetes</taxon>
        <taxon>Agaricomycetidae</taxon>
        <taxon>Boletales</taxon>
        <taxon>Paxilineae</taxon>
        <taxon>Paxillaceae</taxon>
        <taxon>Paxillus</taxon>
    </lineage>
</organism>
<dbReference type="STRING" id="930991.A0A0D0D1P2"/>
<feature type="domain" description="Integrase zinc-binding" evidence="1">
    <location>
        <begin position="49"/>
        <end position="92"/>
    </location>
</feature>
<keyword evidence="3" id="KW-1185">Reference proteome</keyword>
<evidence type="ECO:0000313" key="3">
    <source>
        <dbReference type="Proteomes" id="UP000054538"/>
    </source>
</evidence>
<dbReference type="AlphaFoldDB" id="A0A0D0D1P2"/>
<reference evidence="3" key="2">
    <citation type="submission" date="2015-01" db="EMBL/GenBank/DDBJ databases">
        <title>Evolutionary Origins and Diversification of the Mycorrhizal Mutualists.</title>
        <authorList>
            <consortium name="DOE Joint Genome Institute"/>
            <consortium name="Mycorrhizal Genomics Consortium"/>
            <person name="Kohler A."/>
            <person name="Kuo A."/>
            <person name="Nagy L.G."/>
            <person name="Floudas D."/>
            <person name="Copeland A."/>
            <person name="Barry K.W."/>
            <person name="Cichocki N."/>
            <person name="Veneault-Fourrey C."/>
            <person name="LaButti K."/>
            <person name="Lindquist E.A."/>
            <person name="Lipzen A."/>
            <person name="Lundell T."/>
            <person name="Morin E."/>
            <person name="Murat C."/>
            <person name="Riley R."/>
            <person name="Ohm R."/>
            <person name="Sun H."/>
            <person name="Tunlid A."/>
            <person name="Henrissat B."/>
            <person name="Grigoriev I.V."/>
            <person name="Hibbett D.S."/>
            <person name="Martin F."/>
        </authorList>
    </citation>
    <scope>NUCLEOTIDE SEQUENCE [LARGE SCALE GENOMIC DNA]</scope>
    <source>
        <strain evidence="3">Ve08.2h10</strain>
    </source>
</reference>
<dbReference type="Gene3D" id="1.10.340.70">
    <property type="match status" value="1"/>
</dbReference>
<feature type="non-terminal residue" evidence="2">
    <location>
        <position position="92"/>
    </location>
</feature>
<gene>
    <name evidence="2" type="ORF">PAXRUDRAFT_102118</name>
</gene>
<reference evidence="2 3" key="1">
    <citation type="submission" date="2014-04" db="EMBL/GenBank/DDBJ databases">
        <authorList>
            <consortium name="DOE Joint Genome Institute"/>
            <person name="Kuo A."/>
            <person name="Kohler A."/>
            <person name="Jargeat P."/>
            <person name="Nagy L.G."/>
            <person name="Floudas D."/>
            <person name="Copeland A."/>
            <person name="Barry K.W."/>
            <person name="Cichocki N."/>
            <person name="Veneault-Fourrey C."/>
            <person name="LaButti K."/>
            <person name="Lindquist E.A."/>
            <person name="Lipzen A."/>
            <person name="Lundell T."/>
            <person name="Morin E."/>
            <person name="Murat C."/>
            <person name="Sun H."/>
            <person name="Tunlid A."/>
            <person name="Henrissat B."/>
            <person name="Grigoriev I.V."/>
            <person name="Hibbett D.S."/>
            <person name="Martin F."/>
            <person name="Nordberg H.P."/>
            <person name="Cantor M.N."/>
            <person name="Hua S.X."/>
        </authorList>
    </citation>
    <scope>NUCLEOTIDE SEQUENCE [LARGE SCALE GENOMIC DNA]</scope>
    <source>
        <strain evidence="2 3">Ve08.2h10</strain>
    </source>
</reference>